<reference evidence="2 3" key="1">
    <citation type="journal article" date="2021" name="bioRxiv">
        <title>Chromosome-scale and haplotype-resolved genome assembly of a tetraploid potato cultivar.</title>
        <authorList>
            <person name="Sun H."/>
            <person name="Jiao W.-B."/>
            <person name="Krause K."/>
            <person name="Campoy J.A."/>
            <person name="Goel M."/>
            <person name="Folz-Donahue K."/>
            <person name="Kukat C."/>
            <person name="Huettel B."/>
            <person name="Schneeberger K."/>
        </authorList>
    </citation>
    <scope>NUCLEOTIDE SEQUENCE [LARGE SCALE GENOMIC DNA]</scope>
    <source>
        <strain evidence="2">SolTubOtavaFocal</strain>
        <tissue evidence="2">Leaves</tissue>
    </source>
</reference>
<feature type="compositionally biased region" description="Basic and acidic residues" evidence="1">
    <location>
        <begin position="79"/>
        <end position="90"/>
    </location>
</feature>
<organism evidence="2 3">
    <name type="scientific">Solanum tuberosum</name>
    <name type="common">Potato</name>
    <dbReference type="NCBI Taxonomy" id="4113"/>
    <lineage>
        <taxon>Eukaryota</taxon>
        <taxon>Viridiplantae</taxon>
        <taxon>Streptophyta</taxon>
        <taxon>Embryophyta</taxon>
        <taxon>Tracheophyta</taxon>
        <taxon>Spermatophyta</taxon>
        <taxon>Magnoliopsida</taxon>
        <taxon>eudicotyledons</taxon>
        <taxon>Gunneridae</taxon>
        <taxon>Pentapetalae</taxon>
        <taxon>asterids</taxon>
        <taxon>lamiids</taxon>
        <taxon>Solanales</taxon>
        <taxon>Solanaceae</taxon>
        <taxon>Solanoideae</taxon>
        <taxon>Solaneae</taxon>
        <taxon>Solanum</taxon>
    </lineage>
</organism>
<feature type="compositionally biased region" description="Basic and acidic residues" evidence="1">
    <location>
        <begin position="98"/>
        <end position="110"/>
    </location>
</feature>
<dbReference type="EMBL" id="JAIVGD010000003">
    <property type="protein sequence ID" value="KAH0776677.1"/>
    <property type="molecule type" value="Genomic_DNA"/>
</dbReference>
<evidence type="ECO:0000256" key="1">
    <source>
        <dbReference type="SAM" id="MobiDB-lite"/>
    </source>
</evidence>
<protein>
    <recommendedName>
        <fullName evidence="4">Reverse transcriptase domain-containing protein</fullName>
    </recommendedName>
</protein>
<evidence type="ECO:0008006" key="4">
    <source>
        <dbReference type="Google" id="ProtNLM"/>
    </source>
</evidence>
<evidence type="ECO:0000313" key="2">
    <source>
        <dbReference type="EMBL" id="KAH0776677.1"/>
    </source>
</evidence>
<dbReference type="InterPro" id="IPR036691">
    <property type="entry name" value="Endo/exonu/phosph_ase_sf"/>
</dbReference>
<dbReference type="SUPFAM" id="SSF56219">
    <property type="entry name" value="DNase I-like"/>
    <property type="match status" value="1"/>
</dbReference>
<accession>A0ABQ7W7E7</accession>
<dbReference type="InterPro" id="IPR052343">
    <property type="entry name" value="Retrotransposon-Effector_Assoc"/>
</dbReference>
<dbReference type="Proteomes" id="UP000826656">
    <property type="component" value="Unassembled WGS sequence"/>
</dbReference>
<dbReference type="Gene3D" id="3.60.10.10">
    <property type="entry name" value="Endonuclease/exonuclease/phosphatase"/>
    <property type="match status" value="1"/>
</dbReference>
<proteinExistence type="predicted"/>
<gene>
    <name evidence="2" type="ORF">KY290_008088</name>
</gene>
<comment type="caution">
    <text evidence="2">The sequence shown here is derived from an EMBL/GenBank/DDBJ whole genome shotgun (WGS) entry which is preliminary data.</text>
</comment>
<dbReference type="PANTHER" id="PTHR46890:SF28">
    <property type="entry name" value="REVERSE TRANSCRIPTASE DOMAIN-CONTAINING PROTEIN"/>
    <property type="match status" value="1"/>
</dbReference>
<name>A0ABQ7W7E7_SOLTU</name>
<sequence length="739" mass="85208">MVNKRKKFSKNVMIPIEIFPENESINITNGELFKSKETTAISWPSLNLQKGVSYQDEKFPVVRNEESQQIVLDPNPPEDNNRPRQDRMDMIMEDTEEDKISSKSDDEVTRQHTNGKTLLDEYTQPPEEITFRNNLSPRSITYPVGTYNLEKNLPQSNLKNKITHPLLFPMFNFLSWNIRGIGSSGFIERLIIFQQQFHLPLLCLQEPLVDSSKLEKFKRRLRMDHSFFNINNKIWIYWNHAIIVDIMQDKDQHVLIKISHNDGTSIFQSIVYAKCSEDLRKELWADLKTIANTVQGPWGAIGDFNVICTAEEKMGGRPFNLGESLDFLDCLSECGLQDAGYSGAKFTWCDNGDPPNVIWKRLGILVYNTNWFDDYNTTSVSHFSRTCSDHAPLLVNMNNIAPQCIKYFKFLNVWIEHENFLGTIQRCWEELVVGNPMYILHQKIKKTCKMLSLWSRETYGDIYEEPKRLEAQMKVLEENSVMNNTQANRCELSRYRAEFTKYLKLQDAILRQKARAKWLEEGDANTSYFHSTIKDRRKRLSLTKLMNEQNQWLEGNDQIVEGAMSFYQNLFSCESVSIDTETINYLPRCIIDKDNEMLSALPTIQEVKECVFSLDPDSAPGPDGLSGRFYQATWNIIASNVHKAVISFFSGVILPKNFTHTCLVLIPKIDHPQSFFDLRPISLCNVSSKIISKILNARLASILPRIISKNQAGFVKGRAISENILLAQEIISDINKPNR</sequence>
<keyword evidence="3" id="KW-1185">Reference proteome</keyword>
<evidence type="ECO:0000313" key="3">
    <source>
        <dbReference type="Proteomes" id="UP000826656"/>
    </source>
</evidence>
<feature type="region of interest" description="Disordered" evidence="1">
    <location>
        <begin position="65"/>
        <end position="134"/>
    </location>
</feature>
<dbReference type="PANTHER" id="PTHR46890">
    <property type="entry name" value="NON-LTR RETROLELEMENT REVERSE TRANSCRIPTASE-LIKE PROTEIN-RELATED"/>
    <property type="match status" value="1"/>
</dbReference>